<dbReference type="PANTHER" id="PTHR28008">
    <property type="entry name" value="DOMAIN PROTEIN, PUTATIVE (AFU_ORTHOLOGUE AFUA_3G10980)-RELATED"/>
    <property type="match status" value="1"/>
</dbReference>
<dbReference type="InterPro" id="IPR016747">
    <property type="entry name" value="Phosphotransbutyrylase"/>
</dbReference>
<dbReference type="RefSeq" id="WP_216151557.1">
    <property type="nucleotide sequence ID" value="NZ_JAHLDV010000087.1"/>
</dbReference>
<evidence type="ECO:0000259" key="2">
    <source>
        <dbReference type="Pfam" id="PF04892"/>
    </source>
</evidence>
<dbReference type="PANTHER" id="PTHR28008:SF1">
    <property type="entry name" value="DOMAIN PROTEIN, PUTATIVE (AFU_ORTHOLOGUE AFUA_3G10980)-RELATED"/>
    <property type="match status" value="1"/>
</dbReference>
<keyword evidence="4" id="KW-1185">Reference proteome</keyword>
<proteinExistence type="predicted"/>
<name>A0ABS6BYK5_9CLOT</name>
<keyword evidence="1" id="KW-1133">Transmembrane helix</keyword>
<organism evidence="3 4">
    <name type="scientific">Clostridium frigoris</name>
    <dbReference type="NCBI Taxonomy" id="205327"/>
    <lineage>
        <taxon>Bacteria</taxon>
        <taxon>Bacillati</taxon>
        <taxon>Bacillota</taxon>
        <taxon>Clostridia</taxon>
        <taxon>Eubacteriales</taxon>
        <taxon>Clostridiaceae</taxon>
        <taxon>Clostridium</taxon>
    </lineage>
</organism>
<evidence type="ECO:0000313" key="3">
    <source>
        <dbReference type="EMBL" id="MBU3161692.1"/>
    </source>
</evidence>
<dbReference type="NCBIfam" id="NF037970">
    <property type="entry name" value="vanZ_1"/>
    <property type="match status" value="1"/>
</dbReference>
<feature type="transmembrane region" description="Helical" evidence="1">
    <location>
        <begin position="134"/>
        <end position="152"/>
    </location>
</feature>
<feature type="domain" description="VanZ-like" evidence="2">
    <location>
        <begin position="6"/>
        <end position="151"/>
    </location>
</feature>
<gene>
    <name evidence="3" type="ORF">KPL37_18550</name>
</gene>
<comment type="caution">
    <text evidence="3">The sequence shown here is derived from an EMBL/GenBank/DDBJ whole genome shotgun (WGS) entry which is preliminary data.</text>
</comment>
<accession>A0ABS6BYK5</accession>
<reference evidence="3 4" key="1">
    <citation type="submission" date="2021-06" db="EMBL/GenBank/DDBJ databases">
        <title>Clostridia strains as spoilage organisms.</title>
        <authorList>
            <person name="Wambui J."/>
            <person name="Stephan R."/>
            <person name="Stevens M.J.A."/>
        </authorList>
    </citation>
    <scope>NUCLEOTIDE SEQUENCE [LARGE SCALE GENOMIC DNA]</scope>
    <source>
        <strain evidence="3 4">DSM 14204</strain>
    </source>
</reference>
<sequence>MKKLAIVLCVLAMGFIFYNSSRSGSLSNLRSYGIVQSIRDVKYDVEGKTDSNKSKQGVLPISARDEKINLVIRKNAHAFEYCLLAVIVSNFLFLIGMRGKKALTTIMFICLLFANGDEFHQLFVPGRTSLVSDVMIDFVGSLIGIGLFYFVYYKIYKRQTKDTQLNQKYNHKNYYFK</sequence>
<dbReference type="PIRSF" id="PIRSF019083">
    <property type="entry name" value="UCP019083_VanZ"/>
    <property type="match status" value="1"/>
</dbReference>
<keyword evidence="1" id="KW-0472">Membrane</keyword>
<dbReference type="Pfam" id="PF04892">
    <property type="entry name" value="VanZ"/>
    <property type="match status" value="1"/>
</dbReference>
<feature type="transmembrane region" description="Helical" evidence="1">
    <location>
        <begin position="78"/>
        <end position="95"/>
    </location>
</feature>
<evidence type="ECO:0000313" key="4">
    <source>
        <dbReference type="Proteomes" id="UP000776252"/>
    </source>
</evidence>
<dbReference type="EMBL" id="JAHLDV010000087">
    <property type="protein sequence ID" value="MBU3161692.1"/>
    <property type="molecule type" value="Genomic_DNA"/>
</dbReference>
<evidence type="ECO:0000256" key="1">
    <source>
        <dbReference type="SAM" id="Phobius"/>
    </source>
</evidence>
<dbReference type="Proteomes" id="UP000776252">
    <property type="component" value="Unassembled WGS sequence"/>
</dbReference>
<dbReference type="InterPro" id="IPR006976">
    <property type="entry name" value="VanZ-like"/>
</dbReference>
<protein>
    <submittedName>
        <fullName evidence="3">VanZ family protein</fullName>
    </submittedName>
</protein>
<keyword evidence="1" id="KW-0812">Transmembrane</keyword>